<evidence type="ECO:0000313" key="2">
    <source>
        <dbReference type="EMBL" id="EWC40441.1"/>
    </source>
</evidence>
<dbReference type="HOGENOM" id="CLU_1843401_0_0_6"/>
<dbReference type="eggNOG" id="ENOG503159Z">
    <property type="taxonomic scope" value="Bacteria"/>
</dbReference>
<name>A0A061JL54_STUST</name>
<dbReference type="Proteomes" id="UP000026923">
    <property type="component" value="Unassembled WGS sequence"/>
</dbReference>
<evidence type="ECO:0000256" key="1">
    <source>
        <dbReference type="SAM" id="Phobius"/>
    </source>
</evidence>
<keyword evidence="1" id="KW-1133">Transmembrane helix</keyword>
<gene>
    <name evidence="2" type="ORF">B597_014965</name>
</gene>
<dbReference type="OrthoDB" id="7063382at2"/>
<dbReference type="EMBL" id="AMCZ02000020">
    <property type="protein sequence ID" value="EWC40441.1"/>
    <property type="molecule type" value="Genomic_DNA"/>
</dbReference>
<accession>A0A061JL54</accession>
<reference evidence="2 3" key="1">
    <citation type="journal article" date="2013" name="Genome Announc.">
        <title>Draft Genome of the Nitrogen-Fixing Bacterium Pseudomonas stutzeri Strain KOS6 Isolated from Industrial Hydrocarbon Sludge.</title>
        <authorList>
            <person name="Grigoryeva T.V."/>
            <person name="Laikov A.V."/>
            <person name="Naumova R.P."/>
            <person name="Manolov A.I."/>
            <person name="Larin A.K."/>
            <person name="Karpova I.Y."/>
            <person name="Semashko T.A."/>
            <person name="Alexeev D.G."/>
            <person name="Kostryukova E.S."/>
            <person name="Muller R."/>
            <person name="Govorun V.M."/>
        </authorList>
    </citation>
    <scope>NUCLEOTIDE SEQUENCE [LARGE SCALE GENOMIC DNA]</scope>
    <source>
        <strain evidence="2 3">KOS6</strain>
    </source>
</reference>
<proteinExistence type="predicted"/>
<protein>
    <submittedName>
        <fullName evidence="2">Uncharacterized protein</fullName>
    </submittedName>
</protein>
<keyword evidence="1" id="KW-0472">Membrane</keyword>
<evidence type="ECO:0000313" key="3">
    <source>
        <dbReference type="Proteomes" id="UP000026923"/>
    </source>
</evidence>
<dbReference type="AlphaFoldDB" id="A0A061JL54"/>
<feature type="transmembrane region" description="Helical" evidence="1">
    <location>
        <begin position="120"/>
        <end position="145"/>
    </location>
</feature>
<organism evidence="2 3">
    <name type="scientific">Stutzerimonas stutzeri KOS6</name>
    <dbReference type="NCBI Taxonomy" id="1218352"/>
    <lineage>
        <taxon>Bacteria</taxon>
        <taxon>Pseudomonadati</taxon>
        <taxon>Pseudomonadota</taxon>
        <taxon>Gammaproteobacteria</taxon>
        <taxon>Pseudomonadales</taxon>
        <taxon>Pseudomonadaceae</taxon>
        <taxon>Stutzerimonas</taxon>
    </lineage>
</organism>
<sequence>MWTKHYRVMRSELAKCEKARSELEKMHPPHTVQPEQDGQLQDYIQKSDSLYEWRLLILTEYWMIEADRLGVPLPDRDDRTFWGRVEFDSDPREPRYLTDAGIRIVRADIREERRQRREPVTFWSSIMIGVVGALTGLASVIPNWWAD</sequence>
<comment type="caution">
    <text evidence="2">The sequence shown here is derived from an EMBL/GenBank/DDBJ whole genome shotgun (WGS) entry which is preliminary data.</text>
</comment>
<keyword evidence="1" id="KW-0812">Transmembrane</keyword>